<dbReference type="Proteomes" id="UP001500192">
    <property type="component" value="Unassembled WGS sequence"/>
</dbReference>
<dbReference type="EMBL" id="BAABIB010000018">
    <property type="protein sequence ID" value="GAA5153877.1"/>
    <property type="molecule type" value="Genomic_DNA"/>
</dbReference>
<organism evidence="1 2">
    <name type="scientific">Amycolatopsis dongchuanensis</name>
    <dbReference type="NCBI Taxonomy" id="1070866"/>
    <lineage>
        <taxon>Bacteria</taxon>
        <taxon>Bacillati</taxon>
        <taxon>Actinomycetota</taxon>
        <taxon>Actinomycetes</taxon>
        <taxon>Pseudonocardiales</taxon>
        <taxon>Pseudonocardiaceae</taxon>
        <taxon>Amycolatopsis</taxon>
    </lineage>
</organism>
<proteinExistence type="predicted"/>
<evidence type="ECO:0000313" key="1">
    <source>
        <dbReference type="EMBL" id="GAA5153877.1"/>
    </source>
</evidence>
<gene>
    <name evidence="1" type="ORF">GCM10023214_07530</name>
</gene>
<reference evidence="2" key="1">
    <citation type="journal article" date="2019" name="Int. J. Syst. Evol. Microbiol.">
        <title>The Global Catalogue of Microorganisms (GCM) 10K type strain sequencing project: providing services to taxonomists for standard genome sequencing and annotation.</title>
        <authorList>
            <consortium name="The Broad Institute Genomics Platform"/>
            <consortium name="The Broad Institute Genome Sequencing Center for Infectious Disease"/>
            <person name="Wu L."/>
            <person name="Ma J."/>
        </authorList>
    </citation>
    <scope>NUCLEOTIDE SEQUENCE [LARGE SCALE GENOMIC DNA]</scope>
    <source>
        <strain evidence="2">JCM 18054</strain>
    </source>
</reference>
<name>A0ABP9PY38_9PSEU</name>
<comment type="caution">
    <text evidence="1">The sequence shown here is derived from an EMBL/GenBank/DDBJ whole genome shotgun (WGS) entry which is preliminary data.</text>
</comment>
<protein>
    <submittedName>
        <fullName evidence="1">Uncharacterized protein</fullName>
    </submittedName>
</protein>
<evidence type="ECO:0000313" key="2">
    <source>
        <dbReference type="Proteomes" id="UP001500192"/>
    </source>
</evidence>
<accession>A0ABP9PY38</accession>
<dbReference type="RefSeq" id="WP_346052137.1">
    <property type="nucleotide sequence ID" value="NZ_BAABIB010000018.1"/>
</dbReference>
<keyword evidence="2" id="KW-1185">Reference proteome</keyword>
<sequence>MAGTIDIMIRYKGLICFGETDEWSGSDEIYLVTSVATIANGAPVVRTESHPNGAPYYDNVNQGASYGGPIAPCWVGKAQDLSFTATLFEHDEGDPNAVRDKVNIAVAGIAGAIIAAAPVTAAFAWAVPLAADLVNELLGTGDDNLGSVALGFTETDVALKVFTPGAEERGIVHDFFTLHQGQTSTYKAYFDVVIA</sequence>